<dbReference type="InterPro" id="IPR029063">
    <property type="entry name" value="SAM-dependent_MTases_sf"/>
</dbReference>
<organism evidence="3 4">
    <name type="scientific">Tothia fuscella</name>
    <dbReference type="NCBI Taxonomy" id="1048955"/>
    <lineage>
        <taxon>Eukaryota</taxon>
        <taxon>Fungi</taxon>
        <taxon>Dikarya</taxon>
        <taxon>Ascomycota</taxon>
        <taxon>Pezizomycotina</taxon>
        <taxon>Dothideomycetes</taxon>
        <taxon>Pleosporomycetidae</taxon>
        <taxon>Venturiales</taxon>
        <taxon>Cylindrosympodiaceae</taxon>
        <taxon>Tothia</taxon>
    </lineage>
</organism>
<dbReference type="PANTHER" id="PTHR43464:SF52">
    <property type="entry name" value="PUTATIVE-RELATED"/>
    <property type="match status" value="1"/>
</dbReference>
<dbReference type="Gene3D" id="3.40.50.150">
    <property type="entry name" value="Vaccinia Virus protein VP39"/>
    <property type="match status" value="1"/>
</dbReference>
<feature type="compositionally biased region" description="Low complexity" evidence="1">
    <location>
        <begin position="29"/>
        <end position="43"/>
    </location>
</feature>
<evidence type="ECO:0000259" key="2">
    <source>
        <dbReference type="Pfam" id="PF08242"/>
    </source>
</evidence>
<dbReference type="EMBL" id="MU007026">
    <property type="protein sequence ID" value="KAF2432435.1"/>
    <property type="molecule type" value="Genomic_DNA"/>
</dbReference>
<dbReference type="PANTHER" id="PTHR43464">
    <property type="entry name" value="METHYLTRANSFERASE"/>
    <property type="match status" value="1"/>
</dbReference>
<sequence length="375" mass="40992">MTEPSLHSTFDTSLIDTSPRLLQDESSNVDDTTSTITDSFSTTDTAPSDDYNAAIASLSKNPTLPLPTNTTQFAAASTTKAKLPVKYVSTVDAYDAWAEVYDTDGNILQSMDDYELLTLLPEFFAAIDEGFKKERGCDGEDVRIVDFGCGTGRNTVKILETECWESQKLELVGIDASKAMLTIAGEKLKKTRTSLNGNIRQNRTFHLLHHDFLNPTNALASPILLPQHHQHKPFNAAISTLVLEHFPLRTFFAILSSLLLPSGIALITNMHPEMGAQSQAGFVSTNSEGVAVKVRGASWVHGVEETVQAARREGFEVVGGSGGVRERGVDEGMVNRGVVGERGGKWVGKKVWYGMVLRKRAIILHFNKKPVKLLS</sequence>
<dbReference type="Pfam" id="PF08242">
    <property type="entry name" value="Methyltransf_12"/>
    <property type="match status" value="1"/>
</dbReference>
<accession>A0A9P4NVG7</accession>
<protein>
    <recommendedName>
        <fullName evidence="2">Methyltransferase type 12 domain-containing protein</fullName>
    </recommendedName>
</protein>
<dbReference type="OrthoDB" id="66144at2759"/>
<dbReference type="InterPro" id="IPR013217">
    <property type="entry name" value="Methyltransf_12"/>
</dbReference>
<dbReference type="GO" id="GO:0010420">
    <property type="term" value="F:polyprenyldihydroxybenzoate methyltransferase activity"/>
    <property type="evidence" value="ECO:0007669"/>
    <property type="project" value="TreeGrafter"/>
</dbReference>
<evidence type="ECO:0000313" key="4">
    <source>
        <dbReference type="Proteomes" id="UP000800235"/>
    </source>
</evidence>
<comment type="caution">
    <text evidence="3">The sequence shown here is derived from an EMBL/GenBank/DDBJ whole genome shotgun (WGS) entry which is preliminary data.</text>
</comment>
<feature type="compositionally biased region" description="Polar residues" evidence="1">
    <location>
        <begin position="1"/>
        <end position="16"/>
    </location>
</feature>
<proteinExistence type="predicted"/>
<dbReference type="Proteomes" id="UP000800235">
    <property type="component" value="Unassembled WGS sequence"/>
</dbReference>
<name>A0A9P4NVG7_9PEZI</name>
<keyword evidence="4" id="KW-1185">Reference proteome</keyword>
<reference evidence="3" key="1">
    <citation type="journal article" date="2020" name="Stud. Mycol.">
        <title>101 Dothideomycetes genomes: a test case for predicting lifestyles and emergence of pathogens.</title>
        <authorList>
            <person name="Haridas S."/>
            <person name="Albert R."/>
            <person name="Binder M."/>
            <person name="Bloem J."/>
            <person name="Labutti K."/>
            <person name="Salamov A."/>
            <person name="Andreopoulos B."/>
            <person name="Baker S."/>
            <person name="Barry K."/>
            <person name="Bills G."/>
            <person name="Bluhm B."/>
            <person name="Cannon C."/>
            <person name="Castanera R."/>
            <person name="Culley D."/>
            <person name="Daum C."/>
            <person name="Ezra D."/>
            <person name="Gonzalez J."/>
            <person name="Henrissat B."/>
            <person name="Kuo A."/>
            <person name="Liang C."/>
            <person name="Lipzen A."/>
            <person name="Lutzoni F."/>
            <person name="Magnuson J."/>
            <person name="Mondo S."/>
            <person name="Nolan M."/>
            <person name="Ohm R."/>
            <person name="Pangilinan J."/>
            <person name="Park H.-J."/>
            <person name="Ramirez L."/>
            <person name="Alfaro M."/>
            <person name="Sun H."/>
            <person name="Tritt A."/>
            <person name="Yoshinaga Y."/>
            <person name="Zwiers L.-H."/>
            <person name="Turgeon B."/>
            <person name="Goodwin S."/>
            <person name="Spatafora J."/>
            <person name="Crous P."/>
            <person name="Grigoriev I."/>
        </authorList>
    </citation>
    <scope>NUCLEOTIDE SEQUENCE</scope>
    <source>
        <strain evidence="3">CBS 130266</strain>
    </source>
</reference>
<evidence type="ECO:0000313" key="3">
    <source>
        <dbReference type="EMBL" id="KAF2432435.1"/>
    </source>
</evidence>
<feature type="region of interest" description="Disordered" evidence="1">
    <location>
        <begin position="1"/>
        <end position="43"/>
    </location>
</feature>
<gene>
    <name evidence="3" type="ORF">EJ08DRAFT_677646</name>
</gene>
<dbReference type="CDD" id="cd02440">
    <property type="entry name" value="AdoMet_MTases"/>
    <property type="match status" value="1"/>
</dbReference>
<dbReference type="AlphaFoldDB" id="A0A9P4NVG7"/>
<evidence type="ECO:0000256" key="1">
    <source>
        <dbReference type="SAM" id="MobiDB-lite"/>
    </source>
</evidence>
<feature type="domain" description="Methyltransferase type 12" evidence="2">
    <location>
        <begin position="145"/>
        <end position="263"/>
    </location>
</feature>
<dbReference type="SUPFAM" id="SSF53335">
    <property type="entry name" value="S-adenosyl-L-methionine-dependent methyltransferases"/>
    <property type="match status" value="1"/>
</dbReference>